<dbReference type="PROSITE" id="PS50181">
    <property type="entry name" value="FBOX"/>
    <property type="match status" value="1"/>
</dbReference>
<organism evidence="3 4">
    <name type="scientific">Silvanigrella aquatica</name>
    <dbReference type="NCBI Taxonomy" id="1915309"/>
    <lineage>
        <taxon>Bacteria</taxon>
        <taxon>Pseudomonadati</taxon>
        <taxon>Bdellovibrionota</taxon>
        <taxon>Oligoflexia</taxon>
        <taxon>Silvanigrellales</taxon>
        <taxon>Silvanigrellaceae</taxon>
        <taxon>Silvanigrella</taxon>
    </lineage>
</organism>
<dbReference type="KEGG" id="saqi:AXG55_00710"/>
<keyword evidence="1" id="KW-0732">Signal</keyword>
<dbReference type="EMBL" id="CP017834">
    <property type="protein sequence ID" value="APJ02531.1"/>
    <property type="molecule type" value="Genomic_DNA"/>
</dbReference>
<evidence type="ECO:0000313" key="4">
    <source>
        <dbReference type="Proteomes" id="UP000184731"/>
    </source>
</evidence>
<protein>
    <recommendedName>
        <fullName evidence="2">F-box domain-containing protein</fullName>
    </recommendedName>
</protein>
<evidence type="ECO:0000259" key="2">
    <source>
        <dbReference type="PROSITE" id="PS50181"/>
    </source>
</evidence>
<accession>A0A1L4CX56</accession>
<feature type="signal peptide" evidence="1">
    <location>
        <begin position="1"/>
        <end position="22"/>
    </location>
</feature>
<feature type="domain" description="F-box" evidence="2">
    <location>
        <begin position="30"/>
        <end position="78"/>
    </location>
</feature>
<dbReference type="InterPro" id="IPR001810">
    <property type="entry name" value="F-box_dom"/>
</dbReference>
<keyword evidence="4" id="KW-1185">Reference proteome</keyword>
<evidence type="ECO:0000313" key="3">
    <source>
        <dbReference type="EMBL" id="APJ02531.1"/>
    </source>
</evidence>
<dbReference type="RefSeq" id="WP_148696239.1">
    <property type="nucleotide sequence ID" value="NZ_CP017834.1"/>
</dbReference>
<sequence>MKYILICMLILILSFNKNTLHASDFNIEENSGFLNLPFELKIQIFNNLDYKELLAMAEINTSNKQDIVEYLSYIYKVKDNKRGVLINKKFGELSKSFILNLANYISGESITHIEGTTHNLLNEIPIYFSTFPAEKLKNVKSVKIIPDQAILLEIKQKNLKKNIENQRQFSQYIINNRPDLNRDRGLLQKADLEIYSIYKDLPVVKYFEDKVYLIDVLKEKFPTLENLYIEHENTNSIDHLISGFNNENYPLLTLRPLFRINAKYNYLYILKFYDTQFLDKIGQFKKLKKLTLMNMPKNVYLDFLKELDKLESLKIQGGNILLKNLKNLKSIQNIYLKISLDDNASFFFRQYLRKYEFSSFLNIYYKRKNNWNQIIDVDCLEHDFYRFESRLSF</sequence>
<proteinExistence type="predicted"/>
<name>A0A1L4CX56_9BACT</name>
<evidence type="ECO:0000256" key="1">
    <source>
        <dbReference type="SAM" id="SignalP"/>
    </source>
</evidence>
<gene>
    <name evidence="3" type="ORF">AXG55_00710</name>
</gene>
<feature type="chain" id="PRO_5012927820" description="F-box domain-containing protein" evidence="1">
    <location>
        <begin position="23"/>
        <end position="393"/>
    </location>
</feature>
<dbReference type="Proteomes" id="UP000184731">
    <property type="component" value="Chromosome"/>
</dbReference>
<dbReference type="AlphaFoldDB" id="A0A1L4CX56"/>
<reference evidence="3 4" key="1">
    <citation type="submission" date="2016-10" db="EMBL/GenBank/DDBJ databases">
        <title>Silvanigrella aquatica sp. nov., isolated from a freshwater lake located in the Black Forest, Germany, description of Silvanigrellaceae fam. nov., Silvanigrellales ord. nov., reclassification of the order Bdellovibrionales in the class Oligoflexia, reclassification of the families Bacteriovoracaceae and Halobacteriovoraceae in the new order Bacteriovoracales ord. nov., and reclassification of the family Pseudobacteriovoracaceae in the order Oligoflexiales.</title>
        <authorList>
            <person name="Hahn M.W."/>
            <person name="Schmidt J."/>
            <person name="Koll U."/>
            <person name="Rohde M."/>
            <person name="Verbag S."/>
            <person name="Pitt A."/>
            <person name="Nakai R."/>
            <person name="Naganuma T."/>
            <person name="Lang E."/>
        </authorList>
    </citation>
    <scope>NUCLEOTIDE SEQUENCE [LARGE SCALE GENOMIC DNA]</scope>
    <source>
        <strain evidence="3 4">MWH-Nonnen-W8red</strain>
    </source>
</reference>
<dbReference type="STRING" id="1915309.AXG55_00710"/>